<reference evidence="19" key="3">
    <citation type="submission" date="2009-05" db="EMBL/GenBank/DDBJ databases">
        <authorList>
            <consortium name="NCBI Genome Project"/>
        </authorList>
    </citation>
    <scope>NUCLEOTIDE SEQUENCE</scope>
</reference>
<evidence type="ECO:0000256" key="14">
    <source>
        <dbReference type="ARBA" id="ARBA00031019"/>
    </source>
</evidence>
<evidence type="ECO:0000256" key="8">
    <source>
        <dbReference type="ARBA" id="ARBA00022967"/>
    </source>
</evidence>
<keyword evidence="18" id="KW-1185">Reference proteome</keyword>
<feature type="transmembrane region" description="Helical" evidence="16">
    <location>
        <begin position="15"/>
        <end position="33"/>
    </location>
</feature>
<evidence type="ECO:0000256" key="12">
    <source>
        <dbReference type="ARBA" id="ARBA00023128"/>
    </source>
</evidence>
<dbReference type="InterPro" id="IPR050269">
    <property type="entry name" value="ComplexI_Subunit6"/>
</dbReference>
<reference evidence="17" key="2">
    <citation type="journal article" date="2009" name="Mol. Phylogenet. Evol.">
        <title>Phylogenetic approaches for the analysis of mitochondrial genome sequence data in the Hymenoptera--a lineage with both rapidly and slowly evolving mitochondrial genomes.</title>
        <authorList>
            <person name="Dowton M."/>
            <person name="Cameron S.L."/>
            <person name="Austin A.D."/>
            <person name="Whiting M.F."/>
        </authorList>
    </citation>
    <scope>NUCLEOTIDE SEQUENCE</scope>
</reference>
<feature type="transmembrane region" description="Helical" evidence="16">
    <location>
        <begin position="164"/>
        <end position="184"/>
    </location>
</feature>
<dbReference type="Proteomes" id="UP000694920">
    <property type="component" value="Mitochondrion MT"/>
</dbReference>
<keyword evidence="9" id="KW-0249">Electron transport</keyword>
<dbReference type="PANTHER" id="PTHR11435:SF1">
    <property type="entry name" value="NADH-UBIQUINONE OXIDOREDUCTASE CHAIN 6"/>
    <property type="match status" value="1"/>
</dbReference>
<keyword evidence="13 16" id="KW-0472">Membrane</keyword>
<evidence type="ECO:0000256" key="1">
    <source>
        <dbReference type="ARBA" id="ARBA00004225"/>
    </source>
</evidence>
<dbReference type="PANTHER" id="PTHR11435">
    <property type="entry name" value="NADH UBIQUINONE OXIDOREDUCTASE SUBUNIT ND6"/>
    <property type="match status" value="1"/>
</dbReference>
<dbReference type="GO" id="GO:0008137">
    <property type="term" value="F:NADH dehydrogenase (ubiquinone) activity"/>
    <property type="evidence" value="ECO:0007669"/>
    <property type="project" value="UniProtKB-EC"/>
</dbReference>
<comment type="subcellular location">
    <subcellularLocation>
        <location evidence="1">Mitochondrion membrane</location>
        <topology evidence="1">Multi-pass membrane protein</topology>
    </subcellularLocation>
</comment>
<evidence type="ECO:0000256" key="15">
    <source>
        <dbReference type="ARBA" id="ARBA00049551"/>
    </source>
</evidence>
<evidence type="ECO:0000313" key="18">
    <source>
        <dbReference type="Proteomes" id="UP000694920"/>
    </source>
</evidence>
<dbReference type="KEGG" id="ccin:7872301"/>
<gene>
    <name evidence="17 19" type="primary">ND6</name>
    <name evidence="19" type="ORF">KEG99_p03</name>
</gene>
<dbReference type="GO" id="GO:0031966">
    <property type="term" value="C:mitochondrial membrane"/>
    <property type="evidence" value="ECO:0007669"/>
    <property type="project" value="UniProtKB-SubCell"/>
</dbReference>
<evidence type="ECO:0000256" key="10">
    <source>
        <dbReference type="ARBA" id="ARBA00022989"/>
    </source>
</evidence>
<keyword evidence="11" id="KW-0520">NAD</keyword>
<dbReference type="OrthoDB" id="6377199at2759"/>
<keyword evidence="6" id="KW-0679">Respiratory chain</keyword>
<evidence type="ECO:0000256" key="16">
    <source>
        <dbReference type="SAM" id="Phobius"/>
    </source>
</evidence>
<evidence type="ECO:0000256" key="11">
    <source>
        <dbReference type="ARBA" id="ARBA00023027"/>
    </source>
</evidence>
<sequence>MSMYLYSNFLNFKEMSFNFLLILSSIMLILLILMIKSIHPIEMMIYLIMFSIIMCLKTSLLYKNFWFSYMLFLTMIGGILVLFLYFVSTASNEKYQLNDNLNIKFLTIMISISFILMFIMYVFDYFSINMIELNMNHNLIIKMNNWSNSNSYNMHQMFNNNYKVTLMTMIYLLFTLFSVMKMCMKMYGPLRQHI</sequence>
<keyword evidence="8" id="KW-1278">Translocase</keyword>
<evidence type="ECO:0000256" key="2">
    <source>
        <dbReference type="ARBA" id="ARBA00005698"/>
    </source>
</evidence>
<dbReference type="EC" id="7.1.1.2" evidence="3"/>
<keyword evidence="10 16" id="KW-1133">Transmembrane helix</keyword>
<name>C4NCE0_CEPCN</name>
<evidence type="ECO:0000256" key="5">
    <source>
        <dbReference type="ARBA" id="ARBA00022448"/>
    </source>
</evidence>
<reference evidence="17 18" key="1">
    <citation type="journal article" date="2009" name="Mol. Biol. Evol.">
        <title>Characterization of 67 mitochondrial tRNA gene rearrangements in the Hymenoptera suggests that mitochondrial tRNA gene position is selectively neutral.</title>
        <authorList>
            <person name="Dowton M."/>
            <person name="Cameron S.L."/>
            <person name="Dowavic J.I."/>
            <person name="Austin A.D."/>
            <person name="Whiting M.F."/>
        </authorList>
    </citation>
    <scope>NUCLEOTIDE SEQUENCE</scope>
</reference>
<dbReference type="AlphaFoldDB" id="C4NCE0"/>
<evidence type="ECO:0000313" key="17">
    <source>
        <dbReference type="EMBL" id="ACJ69691.1"/>
    </source>
</evidence>
<evidence type="ECO:0000256" key="13">
    <source>
        <dbReference type="ARBA" id="ARBA00023136"/>
    </source>
</evidence>
<keyword evidence="12 17" id="KW-0496">Mitochondrion</keyword>
<dbReference type="GeneID" id="7872301"/>
<dbReference type="RefSeq" id="YP_002889393.1">
    <property type="nucleotide sequence ID" value="NC_012688.1"/>
</dbReference>
<evidence type="ECO:0000313" key="19">
    <source>
        <dbReference type="RefSeq" id="YP_002889393.1"/>
    </source>
</evidence>
<evidence type="ECO:0000256" key="7">
    <source>
        <dbReference type="ARBA" id="ARBA00022692"/>
    </source>
</evidence>
<accession>C4NCE0</accession>
<keyword evidence="5" id="KW-0813">Transport</keyword>
<organism evidence="17">
    <name type="scientific">Cephus cinctus</name>
    <name type="common">Wheat stem sawfly</name>
    <dbReference type="NCBI Taxonomy" id="211228"/>
    <lineage>
        <taxon>Eukaryota</taxon>
        <taxon>Metazoa</taxon>
        <taxon>Ecdysozoa</taxon>
        <taxon>Arthropoda</taxon>
        <taxon>Hexapoda</taxon>
        <taxon>Insecta</taxon>
        <taxon>Pterygota</taxon>
        <taxon>Neoptera</taxon>
        <taxon>Endopterygota</taxon>
        <taxon>Hymenoptera</taxon>
        <taxon>Cephoidea</taxon>
        <taxon>Cephidae</taxon>
        <taxon>Cephus</taxon>
    </lineage>
</organism>
<geneLocation type="mitochondrion" evidence="17 19"/>
<reference evidence="19" key="4">
    <citation type="submission" date="2025-04" db="UniProtKB">
        <authorList>
            <consortium name="RefSeq"/>
        </authorList>
    </citation>
    <scope>IDENTIFICATION</scope>
</reference>
<feature type="transmembrane region" description="Helical" evidence="16">
    <location>
        <begin position="101"/>
        <end position="123"/>
    </location>
</feature>
<evidence type="ECO:0000256" key="9">
    <source>
        <dbReference type="ARBA" id="ARBA00022982"/>
    </source>
</evidence>
<comment type="catalytic activity">
    <reaction evidence="15">
        <text>a ubiquinone + NADH + 5 H(+)(in) = a ubiquinol + NAD(+) + 4 H(+)(out)</text>
        <dbReference type="Rhea" id="RHEA:29091"/>
        <dbReference type="Rhea" id="RHEA-COMP:9565"/>
        <dbReference type="Rhea" id="RHEA-COMP:9566"/>
        <dbReference type="ChEBI" id="CHEBI:15378"/>
        <dbReference type="ChEBI" id="CHEBI:16389"/>
        <dbReference type="ChEBI" id="CHEBI:17976"/>
        <dbReference type="ChEBI" id="CHEBI:57540"/>
        <dbReference type="ChEBI" id="CHEBI:57945"/>
        <dbReference type="EC" id="7.1.1.2"/>
    </reaction>
</comment>
<dbReference type="EMBL" id="FJ478173">
    <property type="protein sequence ID" value="ACJ69691.1"/>
    <property type="molecule type" value="Genomic_DNA"/>
</dbReference>
<protein>
    <recommendedName>
        <fullName evidence="4">NADH-ubiquinone oxidoreductase chain 6</fullName>
        <ecNumber evidence="3">7.1.1.2</ecNumber>
    </recommendedName>
    <alternativeName>
        <fullName evidence="14">NADH dehydrogenase subunit 6</fullName>
    </alternativeName>
</protein>
<keyword evidence="7 16" id="KW-0812">Transmembrane</keyword>
<evidence type="ECO:0000256" key="4">
    <source>
        <dbReference type="ARBA" id="ARBA00021095"/>
    </source>
</evidence>
<evidence type="ECO:0000256" key="6">
    <source>
        <dbReference type="ARBA" id="ARBA00022660"/>
    </source>
</evidence>
<dbReference type="CTD" id="4541"/>
<feature type="transmembrane region" description="Helical" evidence="16">
    <location>
        <begin position="68"/>
        <end position="89"/>
    </location>
</feature>
<comment type="similarity">
    <text evidence="2">Belongs to the complex I subunit 6 family.</text>
</comment>
<evidence type="ECO:0000256" key="3">
    <source>
        <dbReference type="ARBA" id="ARBA00012944"/>
    </source>
</evidence>
<proteinExistence type="inferred from homology"/>
<feature type="transmembrane region" description="Helical" evidence="16">
    <location>
        <begin position="45"/>
        <end position="62"/>
    </location>
</feature>